<evidence type="ECO:0000313" key="1">
    <source>
        <dbReference type="EMBL" id="DAD84117.1"/>
    </source>
</evidence>
<sequence>MLKKLVEAVSVINAITKEQDTYITVYSDYGETKVNISSKMFDTMFDDYTIEKREDGAFPYQKVKVCNGVKIYALYAEEELNPGELENEEV</sequence>
<name>A0A8S5MP24_9CAUD</name>
<organism evidence="1">
    <name type="scientific">Podoviridae sp. ctoqT5</name>
    <dbReference type="NCBI Taxonomy" id="2826577"/>
    <lineage>
        <taxon>Viruses</taxon>
        <taxon>Duplodnaviria</taxon>
        <taxon>Heunggongvirae</taxon>
        <taxon>Uroviricota</taxon>
        <taxon>Caudoviricetes</taxon>
    </lineage>
</organism>
<reference evidence="1" key="1">
    <citation type="journal article" date="2021" name="Proc. Natl. Acad. Sci. U.S.A.">
        <title>A Catalog of Tens of Thousands of Viruses from Human Metagenomes Reveals Hidden Associations with Chronic Diseases.</title>
        <authorList>
            <person name="Tisza M.J."/>
            <person name="Buck C.B."/>
        </authorList>
    </citation>
    <scope>NUCLEOTIDE SEQUENCE</scope>
    <source>
        <strain evidence="1">CtoqT5</strain>
    </source>
</reference>
<protein>
    <submittedName>
        <fullName evidence="1">Uncharacterized protein</fullName>
    </submittedName>
</protein>
<accession>A0A8S5MP24</accession>
<proteinExistence type="predicted"/>
<dbReference type="EMBL" id="BK014952">
    <property type="protein sequence ID" value="DAD84117.1"/>
    <property type="molecule type" value="Genomic_DNA"/>
</dbReference>